<dbReference type="GO" id="GO:0005840">
    <property type="term" value="C:ribosome"/>
    <property type="evidence" value="ECO:0007669"/>
    <property type="project" value="UniProtKB-KW"/>
</dbReference>
<reference evidence="6" key="1">
    <citation type="submission" date="2016-01" db="EMBL/GenBank/DDBJ databases">
        <authorList>
            <person name="Husnik F."/>
        </authorList>
    </citation>
    <scope>NUCLEOTIDE SEQUENCE [LARGE SCALE GENOMIC DNA]</scope>
</reference>
<keyword evidence="2 5" id="KW-0689">Ribosomal protein</keyword>
<evidence type="ECO:0000256" key="3">
    <source>
        <dbReference type="ARBA" id="ARBA00023274"/>
    </source>
</evidence>
<keyword evidence="3" id="KW-0687">Ribonucleoprotein</keyword>
<dbReference type="GO" id="GO:0003735">
    <property type="term" value="F:structural constituent of ribosome"/>
    <property type="evidence" value="ECO:0007669"/>
    <property type="project" value="InterPro"/>
</dbReference>
<evidence type="ECO:0000313" key="5">
    <source>
        <dbReference type="EMBL" id="CUX76472.1"/>
    </source>
</evidence>
<dbReference type="EMBL" id="LN998829">
    <property type="protein sequence ID" value="CUX76472.1"/>
    <property type="molecule type" value="Genomic_DNA"/>
</dbReference>
<gene>
    <name evidence="5" type="primary">rpmI</name>
    <name evidence="5" type="ORF">PMARG_TP00088</name>
</gene>
<name>A0A143WN14_TREPR</name>
<evidence type="ECO:0000313" key="6">
    <source>
        <dbReference type="Proteomes" id="UP000075222"/>
    </source>
</evidence>
<comment type="similarity">
    <text evidence="1">Belongs to the bacterial ribosomal protein bL35 family.</text>
</comment>
<dbReference type="Pfam" id="PF01632">
    <property type="entry name" value="Ribosomal_L35p"/>
    <property type="match status" value="1"/>
</dbReference>
<dbReference type="InterPro" id="IPR037229">
    <property type="entry name" value="Ribosomal_bL35_sf"/>
</dbReference>
<evidence type="ECO:0000256" key="2">
    <source>
        <dbReference type="ARBA" id="ARBA00022980"/>
    </source>
</evidence>
<dbReference type="AlphaFoldDB" id="A0A143WN14"/>
<proteinExistence type="inferred from homology"/>
<organism evidence="5 6">
    <name type="scientific">Tremblaya princeps</name>
    <dbReference type="NCBI Taxonomy" id="189385"/>
    <lineage>
        <taxon>Bacteria</taxon>
        <taxon>Pseudomonadati</taxon>
        <taxon>Pseudomonadota</taxon>
        <taxon>Betaproteobacteria</taxon>
        <taxon>Candidatus Tremblayella</taxon>
    </lineage>
</organism>
<dbReference type="InterPro" id="IPR021137">
    <property type="entry name" value="Ribosomal_bL35-like"/>
</dbReference>
<dbReference type="GO" id="GO:0006412">
    <property type="term" value="P:translation"/>
    <property type="evidence" value="ECO:0007669"/>
    <property type="project" value="InterPro"/>
</dbReference>
<dbReference type="Proteomes" id="UP000075222">
    <property type="component" value="Chromosome I"/>
</dbReference>
<feature type="region of interest" description="Disordered" evidence="4">
    <location>
        <begin position="1"/>
        <end position="38"/>
    </location>
</feature>
<protein>
    <submittedName>
        <fullName evidence="5">50S ribosomal protein L35</fullName>
    </submittedName>
</protein>
<dbReference type="Gene3D" id="4.10.410.60">
    <property type="match status" value="1"/>
</dbReference>
<evidence type="ECO:0000256" key="1">
    <source>
        <dbReference type="ARBA" id="ARBA00006598"/>
    </source>
</evidence>
<sequence>MRSSISKRLRLRPSGSIKRGSAGRRHLMTDKPMRRKRRLRGAHSVHYNDMARIRRAMSA</sequence>
<dbReference type="SUPFAM" id="SSF143034">
    <property type="entry name" value="L35p-like"/>
    <property type="match status" value="1"/>
</dbReference>
<feature type="compositionally biased region" description="Basic residues" evidence="4">
    <location>
        <begin position="1"/>
        <end position="11"/>
    </location>
</feature>
<accession>A0A143WN14</accession>
<evidence type="ECO:0000256" key="4">
    <source>
        <dbReference type="SAM" id="MobiDB-lite"/>
    </source>
</evidence>
<dbReference type="GO" id="GO:1990904">
    <property type="term" value="C:ribonucleoprotein complex"/>
    <property type="evidence" value="ECO:0007669"/>
    <property type="project" value="UniProtKB-KW"/>
</dbReference>
<dbReference type="PATRIC" id="fig|189385.7.peg.101"/>